<evidence type="ECO:0000313" key="12">
    <source>
        <dbReference type="Proteomes" id="UP001461498"/>
    </source>
</evidence>
<dbReference type="PANTHER" id="PTHR12486:SF5">
    <property type="entry name" value="ADENOSINE 5'-MONOPHOSPHORAMIDASE HINT3"/>
    <property type="match status" value="1"/>
</dbReference>
<evidence type="ECO:0000259" key="10">
    <source>
        <dbReference type="PROSITE" id="PS51084"/>
    </source>
</evidence>
<dbReference type="PROSITE" id="PS51084">
    <property type="entry name" value="HIT_2"/>
    <property type="match status" value="1"/>
</dbReference>
<organism evidence="11 12">
    <name type="scientific">Rhynocoris fuscipes</name>
    <dbReference type="NCBI Taxonomy" id="488301"/>
    <lineage>
        <taxon>Eukaryota</taxon>
        <taxon>Metazoa</taxon>
        <taxon>Ecdysozoa</taxon>
        <taxon>Arthropoda</taxon>
        <taxon>Hexapoda</taxon>
        <taxon>Insecta</taxon>
        <taxon>Pterygota</taxon>
        <taxon>Neoptera</taxon>
        <taxon>Paraneoptera</taxon>
        <taxon>Hemiptera</taxon>
        <taxon>Heteroptera</taxon>
        <taxon>Panheteroptera</taxon>
        <taxon>Cimicomorpha</taxon>
        <taxon>Reduviidae</taxon>
        <taxon>Harpactorinae</taxon>
        <taxon>Harpactorini</taxon>
        <taxon>Rhynocoris</taxon>
    </lineage>
</organism>
<name>A0AAW1DIC8_9HEMI</name>
<evidence type="ECO:0000256" key="8">
    <source>
        <dbReference type="PIRSR" id="PIRSR601310-3"/>
    </source>
</evidence>
<accession>A0AAW1DIC8</accession>
<evidence type="ECO:0000256" key="2">
    <source>
        <dbReference type="ARBA" id="ARBA00022801"/>
    </source>
</evidence>
<feature type="domain" description="HIT" evidence="10">
    <location>
        <begin position="9"/>
        <end position="117"/>
    </location>
</feature>
<dbReference type="Gene3D" id="3.30.428.10">
    <property type="entry name" value="HIT-like"/>
    <property type="match status" value="1"/>
</dbReference>
<dbReference type="PANTHER" id="PTHR12486">
    <property type="entry name" value="APRATAXIN-RELATED"/>
    <property type="match status" value="1"/>
</dbReference>
<gene>
    <name evidence="11" type="ORF">O3M35_006349</name>
</gene>
<evidence type="ECO:0000256" key="5">
    <source>
        <dbReference type="ARBA" id="ARBA00039802"/>
    </source>
</evidence>
<evidence type="ECO:0000256" key="3">
    <source>
        <dbReference type="ARBA" id="ARBA00024472"/>
    </source>
</evidence>
<evidence type="ECO:0000256" key="1">
    <source>
        <dbReference type="ARBA" id="ARBA00022741"/>
    </source>
</evidence>
<dbReference type="InterPro" id="IPR001310">
    <property type="entry name" value="Histidine_triad_HIT"/>
</dbReference>
<dbReference type="PRINTS" id="PR00332">
    <property type="entry name" value="HISTRIAD"/>
</dbReference>
<dbReference type="EMBL" id="JAPXFL010000003">
    <property type="protein sequence ID" value="KAK9508908.1"/>
    <property type="molecule type" value="Genomic_DNA"/>
</dbReference>
<evidence type="ECO:0000256" key="9">
    <source>
        <dbReference type="PROSITE-ProRule" id="PRU00464"/>
    </source>
</evidence>
<evidence type="ECO:0000313" key="11">
    <source>
        <dbReference type="EMBL" id="KAK9508908.1"/>
    </source>
</evidence>
<dbReference type="GO" id="GO:0016787">
    <property type="term" value="F:hydrolase activity"/>
    <property type="evidence" value="ECO:0007669"/>
    <property type="project" value="UniProtKB-KW"/>
</dbReference>
<dbReference type="Proteomes" id="UP001461498">
    <property type="component" value="Unassembled WGS sequence"/>
</dbReference>
<dbReference type="InterPro" id="IPR036265">
    <property type="entry name" value="HIT-like_sf"/>
</dbReference>
<dbReference type="AlphaFoldDB" id="A0AAW1DIC8"/>
<dbReference type="Pfam" id="PF11969">
    <property type="entry name" value="DcpS_C"/>
    <property type="match status" value="1"/>
</dbReference>
<keyword evidence="1" id="KW-0547">Nucleotide-binding</keyword>
<feature type="short sequence motif" description="Histidine triad motif" evidence="8 9">
    <location>
        <begin position="100"/>
        <end position="104"/>
    </location>
</feature>
<reference evidence="11 12" key="1">
    <citation type="submission" date="2022-12" db="EMBL/GenBank/DDBJ databases">
        <title>Chromosome-level genome assembly of true bugs.</title>
        <authorList>
            <person name="Ma L."/>
            <person name="Li H."/>
        </authorList>
    </citation>
    <scope>NUCLEOTIDE SEQUENCE [LARGE SCALE GENOMIC DNA]</scope>
    <source>
        <strain evidence="11">Lab_2022b</strain>
    </source>
</reference>
<keyword evidence="12" id="KW-1185">Reference proteome</keyword>
<sequence length="151" mass="17367">MCTLDDNCVFCKIIVENDKNKILFEDEQVVVFPDIRPASKYHYLIVPKNHIQNAKVLNPSHLNLLQHMISVAKNSLSDKCIDSSEIRYGFHWPPFVTVPHLHLHAIAPTSEMGFVSRMIFKANSWWFVSPDDVVSRLEAMKEINCQSSENL</sequence>
<keyword evidence="2" id="KW-0378">Hydrolase</keyword>
<proteinExistence type="inferred from homology"/>
<comment type="caution">
    <text evidence="11">The sequence shown here is derived from an EMBL/GenBank/DDBJ whole genome shotgun (WGS) entry which is preliminary data.</text>
</comment>
<evidence type="ECO:0000256" key="6">
    <source>
        <dbReference type="ARBA" id="ARBA00042361"/>
    </source>
</evidence>
<evidence type="ECO:0000256" key="7">
    <source>
        <dbReference type="PIRSR" id="PIRSR601310-1"/>
    </source>
</evidence>
<evidence type="ECO:0000256" key="4">
    <source>
        <dbReference type="ARBA" id="ARBA00025764"/>
    </source>
</evidence>
<protein>
    <recommendedName>
        <fullName evidence="5">Adenosine 5'-monophosphoramidase HINT3</fullName>
    </recommendedName>
    <alternativeName>
        <fullName evidence="6">Histidine triad nucleotide-binding protein 3</fullName>
    </alternativeName>
</protein>
<comment type="catalytic activity">
    <reaction evidence="3">
        <text>adenosine 5'-phosphoramidate + H2O = NH4(+) + AMP</text>
        <dbReference type="Rhea" id="RHEA:67916"/>
        <dbReference type="ChEBI" id="CHEBI:15377"/>
        <dbReference type="ChEBI" id="CHEBI:28938"/>
        <dbReference type="ChEBI" id="CHEBI:57890"/>
        <dbReference type="ChEBI" id="CHEBI:456215"/>
    </reaction>
</comment>
<comment type="similarity">
    <text evidence="4">Belongs to the HINT family.</text>
</comment>
<dbReference type="InterPro" id="IPR011146">
    <property type="entry name" value="HIT-like"/>
</dbReference>
<dbReference type="GO" id="GO:0000166">
    <property type="term" value="F:nucleotide binding"/>
    <property type="evidence" value="ECO:0007669"/>
    <property type="project" value="UniProtKB-KW"/>
</dbReference>
<feature type="active site" description="Tele-AMP-histidine intermediate" evidence="7">
    <location>
        <position position="102"/>
    </location>
</feature>
<dbReference type="SUPFAM" id="SSF54197">
    <property type="entry name" value="HIT-like"/>
    <property type="match status" value="1"/>
</dbReference>